<organism evidence="3 5">
    <name type="scientific">Shewanella fidelis</name>
    <dbReference type="NCBI Taxonomy" id="173509"/>
    <lineage>
        <taxon>Bacteria</taxon>
        <taxon>Pseudomonadati</taxon>
        <taxon>Pseudomonadota</taxon>
        <taxon>Gammaproteobacteria</taxon>
        <taxon>Alteromonadales</taxon>
        <taxon>Shewanellaceae</taxon>
        <taxon>Shewanella</taxon>
    </lineage>
</organism>
<dbReference type="GO" id="GO:0009253">
    <property type="term" value="P:peptidoglycan catabolic process"/>
    <property type="evidence" value="ECO:0007669"/>
    <property type="project" value="TreeGrafter"/>
</dbReference>
<dbReference type="PANTHER" id="PTHR30163">
    <property type="entry name" value="MEMBRANE-BOUND LYTIC MUREIN TRANSGLYCOSYLASE B"/>
    <property type="match status" value="1"/>
</dbReference>
<dbReference type="Proteomes" id="UP001271263">
    <property type="component" value="Unassembled WGS sequence"/>
</dbReference>
<evidence type="ECO:0000256" key="1">
    <source>
        <dbReference type="SAM" id="SignalP"/>
    </source>
</evidence>
<dbReference type="Gene3D" id="1.10.8.350">
    <property type="entry name" value="Bacterial muramidase"/>
    <property type="match status" value="1"/>
</dbReference>
<feature type="domain" description="Transglycosylase SLT" evidence="2">
    <location>
        <begin position="31"/>
        <end position="323"/>
    </location>
</feature>
<keyword evidence="6" id="KW-1185">Reference proteome</keyword>
<reference evidence="3" key="2">
    <citation type="submission" date="2022-11" db="EMBL/GenBank/DDBJ databases">
        <title>Prophages regulate Shewanella fidelis motility and biofilm formation: implications for gut colonization dynamics in Ciona robusta.</title>
        <authorList>
            <person name="Natarajan O."/>
            <person name="Gibboney S.L."/>
            <person name="Young M.N."/>
            <person name="Lim S.J."/>
            <person name="Pluta N."/>
            <person name="Atkinson C.G.F."/>
            <person name="Leigh B.A."/>
            <person name="Liberti A."/>
            <person name="Kees E."/>
            <person name="Breitbart M."/>
            <person name="Gralnick J."/>
            <person name="Dishaw L.J."/>
        </authorList>
    </citation>
    <scope>NUCLEOTIDE SEQUENCE</scope>
    <source>
        <strain evidence="3">3313</strain>
    </source>
</reference>
<evidence type="ECO:0000313" key="4">
    <source>
        <dbReference type="EMBL" id="MDW4823458.1"/>
    </source>
</evidence>
<dbReference type="Pfam" id="PF13406">
    <property type="entry name" value="SLT_2"/>
    <property type="match status" value="1"/>
</dbReference>
<dbReference type="InterPro" id="IPR043426">
    <property type="entry name" value="MltB-like"/>
</dbReference>
<dbReference type="RefSeq" id="WP_310654850.1">
    <property type="nucleotide sequence ID" value="NZ_JAPMLA010000001.1"/>
</dbReference>
<accession>A0AAW8NMJ9</accession>
<comment type="caution">
    <text evidence="3">The sequence shown here is derived from an EMBL/GenBank/DDBJ whole genome shotgun (WGS) entry which is preliminary data.</text>
</comment>
<dbReference type="AlphaFoldDB" id="A0AAW8NMJ9"/>
<dbReference type="Proteomes" id="UP001259340">
    <property type="component" value="Unassembled WGS sequence"/>
</dbReference>
<evidence type="ECO:0000259" key="2">
    <source>
        <dbReference type="Pfam" id="PF13406"/>
    </source>
</evidence>
<feature type="chain" id="PRO_5043947944" evidence="1">
    <location>
        <begin position="24"/>
        <end position="331"/>
    </location>
</feature>
<gene>
    <name evidence="3" type="ORF">OS133_10600</name>
    <name evidence="4" type="ORF">OS134_05115</name>
</gene>
<name>A0AAW8NMJ9_9GAMM</name>
<sequence>MLSGKHAFVLFSCICLLPLFATAQTDSRGSFSDYVQQLKQDALEQGVSQQLVDNVFPKIKLFKKAQGLKPTASAVPVTLDTYLPQAVSPSRVEWTRALYSEYQLQLDAIAKRYDVQPRFIVALFAIDSNFGQLSSDYPALSVTASLAYAGEREDFYRQQFINALQIIERDKLNFAELKSNAKGQLGLSLLLPSRYAQYAKDGDDDGKSQPWTNPSDAFASIAYYLQQKGWRSSQTWGRQVRVPNAFDLALIGLETNKSFSEWQNIGVRRFNGKDLPNRDDMQVSLIMPDGKDGRKYLVYDNYRYLTDWNNDNYFAITVAYLSEKVKQHKAI</sequence>
<evidence type="ECO:0000313" key="3">
    <source>
        <dbReference type="EMBL" id="MDR8524107.1"/>
    </source>
</evidence>
<dbReference type="EMBL" id="JAPMLD010000002">
    <property type="protein sequence ID" value="MDW4823458.1"/>
    <property type="molecule type" value="Genomic_DNA"/>
</dbReference>
<dbReference type="InterPro" id="IPR011970">
    <property type="entry name" value="MltB_2"/>
</dbReference>
<dbReference type="PANTHER" id="PTHR30163:SF8">
    <property type="entry name" value="LYTIC MUREIN TRANSGLYCOSYLASE"/>
    <property type="match status" value="1"/>
</dbReference>
<evidence type="ECO:0000313" key="5">
    <source>
        <dbReference type="Proteomes" id="UP001259340"/>
    </source>
</evidence>
<feature type="signal peptide" evidence="1">
    <location>
        <begin position="1"/>
        <end position="23"/>
    </location>
</feature>
<evidence type="ECO:0000313" key="6">
    <source>
        <dbReference type="Proteomes" id="UP001271263"/>
    </source>
</evidence>
<keyword evidence="1" id="KW-0732">Signal</keyword>
<dbReference type="Gene3D" id="1.10.530.10">
    <property type="match status" value="1"/>
</dbReference>
<protein>
    <submittedName>
        <fullName evidence="3">Lytic murein transglycosylase</fullName>
    </submittedName>
</protein>
<dbReference type="EMBL" id="JAPMLE010000001">
    <property type="protein sequence ID" value="MDR8524107.1"/>
    <property type="molecule type" value="Genomic_DNA"/>
</dbReference>
<dbReference type="GO" id="GO:0008933">
    <property type="term" value="F:peptidoglycan lytic transglycosylase activity"/>
    <property type="evidence" value="ECO:0007669"/>
    <property type="project" value="TreeGrafter"/>
</dbReference>
<dbReference type="InterPro" id="IPR031304">
    <property type="entry name" value="SLT_2"/>
</dbReference>
<reference evidence="4 6" key="1">
    <citation type="journal article" date="2022" name="bioRxiv">
        <title>Prophages regulate Shewanella fidelis 3313 motility and biofilm formation: implications for gut colonization dynamics in Ciona robusta.</title>
        <authorList>
            <person name="Natarajan O."/>
            <person name="Gibboney S.L."/>
            <person name="Young M.N."/>
            <person name="Lim S.J."/>
            <person name="Pluta N."/>
            <person name="Atkinson C.G."/>
            <person name="Leigh B.A."/>
            <person name="Liberti A."/>
            <person name="Kees E.D."/>
            <person name="Breitbart M."/>
            <person name="Gralnick J.A."/>
            <person name="Dishaw L.J."/>
        </authorList>
    </citation>
    <scope>NUCLEOTIDE SEQUENCE [LARGE SCALE GENOMIC DNA]</scope>
    <source>
        <strain evidence="4 6">JG4066</strain>
    </source>
</reference>
<proteinExistence type="predicted"/>
<dbReference type="SUPFAM" id="SSF53955">
    <property type="entry name" value="Lysozyme-like"/>
    <property type="match status" value="1"/>
</dbReference>
<dbReference type="InterPro" id="IPR023346">
    <property type="entry name" value="Lysozyme-like_dom_sf"/>
</dbReference>
<dbReference type="NCBIfam" id="TIGR02283">
    <property type="entry name" value="MltB_2"/>
    <property type="match status" value="1"/>
</dbReference>